<dbReference type="SUPFAM" id="SSF51621">
    <property type="entry name" value="Phosphoenolpyruvate/pyruvate domain"/>
    <property type="match status" value="1"/>
</dbReference>
<proteinExistence type="predicted"/>
<dbReference type="Proteomes" id="UP001300502">
    <property type="component" value="Unassembled WGS sequence"/>
</dbReference>
<organism evidence="1 2">
    <name type="scientific">Galdieria yellowstonensis</name>
    <dbReference type="NCBI Taxonomy" id="3028027"/>
    <lineage>
        <taxon>Eukaryota</taxon>
        <taxon>Rhodophyta</taxon>
        <taxon>Bangiophyceae</taxon>
        <taxon>Galdieriales</taxon>
        <taxon>Galdieriaceae</taxon>
        <taxon>Galdieria</taxon>
    </lineage>
</organism>
<evidence type="ECO:0000313" key="2">
    <source>
        <dbReference type="Proteomes" id="UP001300502"/>
    </source>
</evidence>
<comment type="caution">
    <text evidence="1">The sequence shown here is derived from an EMBL/GenBank/DDBJ whole genome shotgun (WGS) entry which is preliminary data.</text>
</comment>
<dbReference type="InterPro" id="IPR040442">
    <property type="entry name" value="Pyrv_kinase-like_dom_sf"/>
</dbReference>
<evidence type="ECO:0008006" key="3">
    <source>
        <dbReference type="Google" id="ProtNLM"/>
    </source>
</evidence>
<reference evidence="1 2" key="1">
    <citation type="submission" date="2022-07" db="EMBL/GenBank/DDBJ databases">
        <title>Genome-wide signatures of adaptation to extreme environments.</title>
        <authorList>
            <person name="Cho C.H."/>
            <person name="Yoon H.S."/>
        </authorList>
    </citation>
    <scope>NUCLEOTIDE SEQUENCE [LARGE SCALE GENOMIC DNA]</scope>
    <source>
        <strain evidence="1 2">108.79 E11</strain>
    </source>
</reference>
<dbReference type="Pfam" id="PF13714">
    <property type="entry name" value="PEP_mutase"/>
    <property type="match status" value="1"/>
</dbReference>
<evidence type="ECO:0000313" key="1">
    <source>
        <dbReference type="EMBL" id="KAK4528422.1"/>
    </source>
</evidence>
<dbReference type="GO" id="GO:0003824">
    <property type="term" value="F:catalytic activity"/>
    <property type="evidence" value="ECO:0007669"/>
    <property type="project" value="InterPro"/>
</dbReference>
<dbReference type="PANTHER" id="PTHR42905:SF2">
    <property type="entry name" value="PHOSPHOENOLPYRUVATE CARBOXYLASE FAMILY PROTEIN"/>
    <property type="match status" value="1"/>
</dbReference>
<name>A0AAV9IMA2_9RHOD</name>
<dbReference type="InterPro" id="IPR039556">
    <property type="entry name" value="ICL/PEPM"/>
</dbReference>
<gene>
    <name evidence="1" type="ORF">GAYE_SCF56G6364</name>
</gene>
<dbReference type="PANTHER" id="PTHR42905">
    <property type="entry name" value="PHOSPHOENOLPYRUVATE CARBOXYLASE"/>
    <property type="match status" value="1"/>
</dbReference>
<dbReference type="CDD" id="cd00377">
    <property type="entry name" value="ICL_PEPM"/>
    <property type="match status" value="1"/>
</dbReference>
<dbReference type="Gene3D" id="3.20.20.60">
    <property type="entry name" value="Phosphoenolpyruvate-binding domains"/>
    <property type="match status" value="1"/>
</dbReference>
<dbReference type="InterPro" id="IPR015813">
    <property type="entry name" value="Pyrv/PenolPyrv_kinase-like_dom"/>
</dbReference>
<sequence length="335" mass="36674">MAFQRGPWFHVGGYQGSKLSALRVVRHSRPPRFSFVPKCSIASQVSTPASKLRQLLKSDEFLLMPCCYDALSAKLIQKNGFKLSFMSGFGVAAHHGLPDTGLLSYGEIVSQLRVITEAVSIPIIADGDTGYGNAINVKRTVKGFANAGAAGIMLEDQLQPKRCGHTKGKSVVSREEAELRIQAAVDAREEMGRDIVIMARTDAIYSHSLEEAIARMKLFRKRGADILFMEAPCSVEQMKAFCQQVEGPKMANMVEQGTTPILPPKELAAMGYKIAAYPLTLLSASMKAMEDALVALLSGDAQKVQPLLYDFSLVCDMVGFNQYYEDEKKYTSSSP</sequence>
<dbReference type="EMBL" id="JANCYU010000064">
    <property type="protein sequence ID" value="KAK4528422.1"/>
    <property type="molecule type" value="Genomic_DNA"/>
</dbReference>
<dbReference type="AlphaFoldDB" id="A0AAV9IMA2"/>
<protein>
    <recommendedName>
        <fullName evidence="3">Carboxyvinyl-carboxyphosphonate phosphorylmutase</fullName>
    </recommendedName>
</protein>
<accession>A0AAV9IMA2</accession>
<keyword evidence="2" id="KW-1185">Reference proteome</keyword>